<keyword evidence="3" id="KW-1185">Reference proteome</keyword>
<feature type="transmembrane region" description="Helical" evidence="1">
    <location>
        <begin position="105"/>
        <end position="123"/>
    </location>
</feature>
<feature type="transmembrane region" description="Helical" evidence="1">
    <location>
        <begin position="299"/>
        <end position="318"/>
    </location>
</feature>
<protein>
    <submittedName>
        <fullName evidence="2">Uncharacterized protein</fullName>
    </submittedName>
</protein>
<keyword evidence="1" id="KW-0472">Membrane</keyword>
<proteinExistence type="predicted"/>
<reference evidence="2 3" key="1">
    <citation type="submission" date="2021-10" db="EMBL/GenBank/DDBJ databases">
        <title>Anaerobic single-cell dispensing facilitates the cultivation of human gut bacteria.</title>
        <authorList>
            <person name="Afrizal A."/>
        </authorList>
    </citation>
    <scope>NUCLEOTIDE SEQUENCE [LARGE SCALE GENOMIC DNA]</scope>
    <source>
        <strain evidence="2 3">CLA-AA-H224</strain>
    </source>
</reference>
<feature type="transmembrane region" description="Helical" evidence="1">
    <location>
        <begin position="242"/>
        <end position="265"/>
    </location>
</feature>
<sequence length="319" mass="34070">MGITNILLLVLGYVLLLFSTKLVNGGGISIMRKGPTSDAQERIFSWFALSLMPFLSIAISGGVLGLGNMVFTAALTAGVLQLLLIYGMLGITGTYRLAGNALRDLVLLLVCVVLLIVCTNYTWSKGHPASTISRGMGLFLCVLAVAFTVWMLPYFMGKNRKLQRRPDTDFVPAIVFTLVGLALAGLGGVLFMNNTAALTHALNIEQGVLGVAVIGVGLVLPEYVRVARKYWMNTQKPVSMHLTLATGNLGLLLMIGLSAVISPIIVTFAGAYLLLACVVAIIVFGILFYVGGEVGKIKAILFLAGFALVFVLLMKFSLH</sequence>
<dbReference type="Proteomes" id="UP001198200">
    <property type="component" value="Unassembled WGS sequence"/>
</dbReference>
<evidence type="ECO:0000313" key="3">
    <source>
        <dbReference type="Proteomes" id="UP001198200"/>
    </source>
</evidence>
<comment type="caution">
    <text evidence="2">The sequence shown here is derived from an EMBL/GenBank/DDBJ whole genome shotgun (WGS) entry which is preliminary data.</text>
</comment>
<keyword evidence="1" id="KW-1133">Transmembrane helix</keyword>
<evidence type="ECO:0000256" key="1">
    <source>
        <dbReference type="SAM" id="Phobius"/>
    </source>
</evidence>
<evidence type="ECO:0000313" key="2">
    <source>
        <dbReference type="EMBL" id="MCC2221201.1"/>
    </source>
</evidence>
<feature type="transmembrane region" description="Helical" evidence="1">
    <location>
        <begin position="204"/>
        <end position="221"/>
    </location>
</feature>
<name>A0AAE3JBW6_9FIRM</name>
<feature type="transmembrane region" description="Helical" evidence="1">
    <location>
        <begin position="271"/>
        <end position="292"/>
    </location>
</feature>
<dbReference type="EMBL" id="JAJEQN010000011">
    <property type="protein sequence ID" value="MCC2221201.1"/>
    <property type="molecule type" value="Genomic_DNA"/>
</dbReference>
<gene>
    <name evidence="2" type="ORF">LKD48_06000</name>
</gene>
<accession>A0AAE3JBW6</accession>
<feature type="transmembrane region" description="Helical" evidence="1">
    <location>
        <begin position="169"/>
        <end position="192"/>
    </location>
</feature>
<dbReference type="AlphaFoldDB" id="A0AAE3JBW6"/>
<feature type="transmembrane region" description="Helical" evidence="1">
    <location>
        <begin position="70"/>
        <end position="93"/>
    </location>
</feature>
<keyword evidence="1" id="KW-0812">Transmembrane</keyword>
<feature type="transmembrane region" description="Helical" evidence="1">
    <location>
        <begin position="135"/>
        <end position="157"/>
    </location>
</feature>
<organism evidence="2 3">
    <name type="scientific">Anthropogastromicrobium aceti</name>
    <dbReference type="NCBI Taxonomy" id="2981768"/>
    <lineage>
        <taxon>Bacteria</taxon>
        <taxon>Bacillati</taxon>
        <taxon>Bacillota</taxon>
        <taxon>Clostridia</taxon>
        <taxon>Lachnospirales</taxon>
        <taxon>Lachnospiraceae</taxon>
        <taxon>Anthropogastromicrobium</taxon>
    </lineage>
</organism>
<dbReference type="RefSeq" id="WP_308731510.1">
    <property type="nucleotide sequence ID" value="NZ_JAJEQN010000011.1"/>
</dbReference>
<feature type="transmembrane region" description="Helical" evidence="1">
    <location>
        <begin position="6"/>
        <end position="23"/>
    </location>
</feature>
<feature type="transmembrane region" description="Helical" evidence="1">
    <location>
        <begin position="43"/>
        <end position="64"/>
    </location>
</feature>